<evidence type="ECO:0000313" key="8">
    <source>
        <dbReference type="EMBL" id="SHK25455.1"/>
    </source>
</evidence>
<reference evidence="9" key="1">
    <citation type="submission" date="2016-11" db="EMBL/GenBank/DDBJ databases">
        <authorList>
            <person name="Varghese N."/>
            <person name="Submissions S."/>
        </authorList>
    </citation>
    <scope>NUCLEOTIDE SEQUENCE [LARGE SCALE GENOMIC DNA]</scope>
    <source>
        <strain evidence="9">DSM 14826</strain>
    </source>
</reference>
<dbReference type="RefSeq" id="WP_072908281.1">
    <property type="nucleotide sequence ID" value="NZ_FRAI01000025.1"/>
</dbReference>
<dbReference type="CDD" id="cd02516">
    <property type="entry name" value="CDP-ME_synthetase"/>
    <property type="match status" value="1"/>
</dbReference>
<feature type="site" description="Positions MEP for the nucleophilic attack" evidence="7">
    <location>
        <position position="214"/>
    </location>
</feature>
<organism evidence="8 9">
    <name type="scientific">Anaerobranca californiensis DSM 14826</name>
    <dbReference type="NCBI Taxonomy" id="1120989"/>
    <lineage>
        <taxon>Bacteria</taxon>
        <taxon>Bacillati</taxon>
        <taxon>Bacillota</taxon>
        <taxon>Clostridia</taxon>
        <taxon>Eubacteriales</taxon>
        <taxon>Proteinivoracaceae</taxon>
        <taxon>Anaerobranca</taxon>
    </lineage>
</organism>
<dbReference type="InterPro" id="IPR050088">
    <property type="entry name" value="IspD/TarI_cytidylyltransf_bact"/>
</dbReference>
<dbReference type="InterPro" id="IPR018294">
    <property type="entry name" value="ISPD_synthase_CS"/>
</dbReference>
<sequence>MKNIALIVAAGSGNRMGTNIKKQYLKLAGQPMLARTVLLFEKSKNIDEIIIVIPQGDEQFVKKEILKDITFTKPIRLVDGGSNRGESVYNGLKTLQNNGKDIVLIHDGARPFIHESLIERLIKFLRENPKEIGVIPVIKVKDTIKIVKEDTVIKTPPRTDLYAAQTPQCFYVSKLLPIFKKVEKELNRFTDESSLVEAFGYKVKTVIGDEFNIKITTPQDLIIGEFLLKEGLV</sequence>
<dbReference type="InterPro" id="IPR034683">
    <property type="entry name" value="IspD/TarI"/>
</dbReference>
<dbReference type="UniPathway" id="UPA00056">
    <property type="reaction ID" value="UER00093"/>
</dbReference>
<dbReference type="NCBIfam" id="TIGR00453">
    <property type="entry name" value="ispD"/>
    <property type="match status" value="1"/>
</dbReference>
<feature type="site" description="Transition state stabilizer" evidence="7">
    <location>
        <position position="15"/>
    </location>
</feature>
<evidence type="ECO:0000256" key="1">
    <source>
        <dbReference type="ARBA" id="ARBA00001282"/>
    </source>
</evidence>
<feature type="site" description="Positions MEP for the nucleophilic attack" evidence="7">
    <location>
        <position position="158"/>
    </location>
</feature>
<proteinExistence type="inferred from homology"/>
<dbReference type="SUPFAM" id="SSF53448">
    <property type="entry name" value="Nucleotide-diphospho-sugar transferases"/>
    <property type="match status" value="1"/>
</dbReference>
<dbReference type="Pfam" id="PF01128">
    <property type="entry name" value="IspD"/>
    <property type="match status" value="1"/>
</dbReference>
<evidence type="ECO:0000256" key="2">
    <source>
        <dbReference type="ARBA" id="ARBA00004787"/>
    </source>
</evidence>
<feature type="site" description="Transition state stabilizer" evidence="7">
    <location>
        <position position="22"/>
    </location>
</feature>
<dbReference type="GO" id="GO:0050518">
    <property type="term" value="F:2-C-methyl-D-erythritol 4-phosphate cytidylyltransferase activity"/>
    <property type="evidence" value="ECO:0007669"/>
    <property type="project" value="UniProtKB-UniRule"/>
</dbReference>
<dbReference type="AlphaFoldDB" id="A0A1M6QZ01"/>
<dbReference type="InterPro" id="IPR029044">
    <property type="entry name" value="Nucleotide-diphossugar_trans"/>
</dbReference>
<dbReference type="InterPro" id="IPR001228">
    <property type="entry name" value="IspD"/>
</dbReference>
<dbReference type="Proteomes" id="UP000243547">
    <property type="component" value="Unassembled WGS sequence"/>
</dbReference>
<keyword evidence="4 7" id="KW-0808">Transferase</keyword>
<dbReference type="EMBL" id="FRAI01000025">
    <property type="protein sequence ID" value="SHK25455.1"/>
    <property type="molecule type" value="Genomic_DNA"/>
</dbReference>
<protein>
    <recommendedName>
        <fullName evidence="7">2-C-methyl-D-erythritol 4-phosphate cytidylyltransferase</fullName>
        <ecNumber evidence="7">2.7.7.60</ecNumber>
    </recommendedName>
    <alternativeName>
        <fullName evidence="7">4-diphosphocytidyl-2C-methyl-D-erythritol synthase</fullName>
    </alternativeName>
    <alternativeName>
        <fullName evidence="7">MEP cytidylyltransferase</fullName>
        <shortName evidence="7">MCT</shortName>
    </alternativeName>
</protein>
<comment type="catalytic activity">
    <reaction evidence="1 7">
        <text>2-C-methyl-D-erythritol 4-phosphate + CTP + H(+) = 4-CDP-2-C-methyl-D-erythritol + diphosphate</text>
        <dbReference type="Rhea" id="RHEA:13429"/>
        <dbReference type="ChEBI" id="CHEBI:15378"/>
        <dbReference type="ChEBI" id="CHEBI:33019"/>
        <dbReference type="ChEBI" id="CHEBI:37563"/>
        <dbReference type="ChEBI" id="CHEBI:57823"/>
        <dbReference type="ChEBI" id="CHEBI:58262"/>
        <dbReference type="EC" id="2.7.7.60"/>
    </reaction>
</comment>
<dbReference type="HAMAP" id="MF_00108">
    <property type="entry name" value="IspD"/>
    <property type="match status" value="1"/>
</dbReference>
<comment type="function">
    <text evidence="7">Catalyzes the formation of 4-diphosphocytidyl-2-C-methyl-D-erythritol from CTP and 2-C-methyl-D-erythritol 4-phosphate (MEP).</text>
</comment>
<comment type="pathway">
    <text evidence="2 7">Isoprenoid biosynthesis; isopentenyl diphosphate biosynthesis via DXP pathway; isopentenyl diphosphate from 1-deoxy-D-xylulose 5-phosphate: step 2/6.</text>
</comment>
<evidence type="ECO:0000256" key="5">
    <source>
        <dbReference type="ARBA" id="ARBA00022695"/>
    </source>
</evidence>
<evidence type="ECO:0000313" key="9">
    <source>
        <dbReference type="Proteomes" id="UP000243547"/>
    </source>
</evidence>
<keyword evidence="6 7" id="KW-0414">Isoprene biosynthesis</keyword>
<dbReference type="FunFam" id="3.90.550.10:FF:000003">
    <property type="entry name" value="2-C-methyl-D-erythritol 4-phosphate cytidylyltransferase"/>
    <property type="match status" value="1"/>
</dbReference>
<keyword evidence="9" id="KW-1185">Reference proteome</keyword>
<accession>A0A1M6QZ01</accession>
<dbReference type="STRING" id="1120989.SAMN02745227_01904"/>
<comment type="similarity">
    <text evidence="3 7">Belongs to the IspD/TarI cytidylyltransferase family. IspD subfamily.</text>
</comment>
<name>A0A1M6QZ01_9FIRM</name>
<dbReference type="OrthoDB" id="9806837at2"/>
<evidence type="ECO:0000256" key="4">
    <source>
        <dbReference type="ARBA" id="ARBA00022679"/>
    </source>
</evidence>
<evidence type="ECO:0000256" key="6">
    <source>
        <dbReference type="ARBA" id="ARBA00023229"/>
    </source>
</evidence>
<evidence type="ECO:0000256" key="3">
    <source>
        <dbReference type="ARBA" id="ARBA00009789"/>
    </source>
</evidence>
<dbReference type="PANTHER" id="PTHR32125:SF4">
    <property type="entry name" value="2-C-METHYL-D-ERYTHRITOL 4-PHOSPHATE CYTIDYLYLTRANSFERASE, CHLOROPLASTIC"/>
    <property type="match status" value="1"/>
</dbReference>
<evidence type="ECO:0000256" key="7">
    <source>
        <dbReference type="HAMAP-Rule" id="MF_00108"/>
    </source>
</evidence>
<keyword evidence="5 7" id="KW-0548">Nucleotidyltransferase</keyword>
<dbReference type="Gene3D" id="3.90.550.10">
    <property type="entry name" value="Spore Coat Polysaccharide Biosynthesis Protein SpsA, Chain A"/>
    <property type="match status" value="1"/>
</dbReference>
<dbReference type="PROSITE" id="PS01295">
    <property type="entry name" value="ISPD"/>
    <property type="match status" value="1"/>
</dbReference>
<dbReference type="GO" id="GO:0019288">
    <property type="term" value="P:isopentenyl diphosphate biosynthetic process, methylerythritol 4-phosphate pathway"/>
    <property type="evidence" value="ECO:0007669"/>
    <property type="project" value="UniProtKB-UniRule"/>
</dbReference>
<dbReference type="EC" id="2.7.7.60" evidence="7"/>
<dbReference type="PANTHER" id="PTHR32125">
    <property type="entry name" value="2-C-METHYL-D-ERYTHRITOL 4-PHOSPHATE CYTIDYLYLTRANSFERASE, CHLOROPLASTIC"/>
    <property type="match status" value="1"/>
</dbReference>
<gene>
    <name evidence="7" type="primary">ispD</name>
    <name evidence="8" type="ORF">SAMN02745227_01904</name>
</gene>